<dbReference type="EMBL" id="BOQL01000029">
    <property type="protein sequence ID" value="GIM70048.1"/>
    <property type="molecule type" value="Genomic_DNA"/>
</dbReference>
<proteinExistence type="predicted"/>
<comment type="caution">
    <text evidence="1">The sequence shown here is derived from an EMBL/GenBank/DDBJ whole genome shotgun (WGS) entry which is preliminary data.</text>
</comment>
<reference evidence="1" key="1">
    <citation type="submission" date="2021-03" db="EMBL/GenBank/DDBJ databases">
        <title>Whole genome shotgun sequence of Actinoplanes auranticolor NBRC 12245.</title>
        <authorList>
            <person name="Komaki H."/>
            <person name="Tamura T."/>
        </authorList>
    </citation>
    <scope>NUCLEOTIDE SEQUENCE</scope>
    <source>
        <strain evidence="1">NBRC 12245</strain>
    </source>
</reference>
<protein>
    <submittedName>
        <fullName evidence="1">Uncharacterized protein</fullName>
    </submittedName>
</protein>
<dbReference type="Proteomes" id="UP000681340">
    <property type="component" value="Unassembled WGS sequence"/>
</dbReference>
<keyword evidence="2" id="KW-1185">Reference proteome</keyword>
<accession>A0A919VUL1</accession>
<gene>
    <name evidence="1" type="ORF">Aau02nite_39190</name>
</gene>
<dbReference type="RefSeq" id="WP_212989921.1">
    <property type="nucleotide sequence ID" value="NZ_BAABEA010000053.1"/>
</dbReference>
<sequence length="146" mass="14986">MTDSALPSAAVPGVAVRRSRLPLLLALTAGLLVGAAATSYLTHDRGVPDIVQGTVSGVAAVSDQGDVQAIAFRFDGRDYAGPGMGEGIPVVPDVPWTDAAGQDHQGDRPSCLAAGAYGRRVELGVLTVGGEGPWTTQLVVWVHCLQ</sequence>
<evidence type="ECO:0000313" key="1">
    <source>
        <dbReference type="EMBL" id="GIM70048.1"/>
    </source>
</evidence>
<organism evidence="1 2">
    <name type="scientific">Actinoplanes auranticolor</name>
    <dbReference type="NCBI Taxonomy" id="47988"/>
    <lineage>
        <taxon>Bacteria</taxon>
        <taxon>Bacillati</taxon>
        <taxon>Actinomycetota</taxon>
        <taxon>Actinomycetes</taxon>
        <taxon>Micromonosporales</taxon>
        <taxon>Micromonosporaceae</taxon>
        <taxon>Actinoplanes</taxon>
    </lineage>
</organism>
<name>A0A919VUL1_9ACTN</name>
<dbReference type="AlphaFoldDB" id="A0A919VUL1"/>
<evidence type="ECO:0000313" key="2">
    <source>
        <dbReference type="Proteomes" id="UP000681340"/>
    </source>
</evidence>